<evidence type="ECO:0000313" key="3">
    <source>
        <dbReference type="Proteomes" id="UP000191418"/>
    </source>
</evidence>
<feature type="domain" description="GspL cytoplasmic actin-ATPase-like" evidence="1">
    <location>
        <begin position="28"/>
        <end position="144"/>
    </location>
</feature>
<dbReference type="Gene3D" id="3.30.420.380">
    <property type="match status" value="1"/>
</dbReference>
<dbReference type="AlphaFoldDB" id="A0A1T4SBI6"/>
<keyword evidence="3" id="KW-1185">Reference proteome</keyword>
<dbReference type="Proteomes" id="UP000191418">
    <property type="component" value="Unassembled WGS sequence"/>
</dbReference>
<name>A0A1T4SBI6_9GAMM</name>
<dbReference type="EMBL" id="MTSM01000014">
    <property type="protein sequence ID" value="OPX55030.1"/>
    <property type="molecule type" value="Genomic_DNA"/>
</dbReference>
<reference evidence="2 3" key="1">
    <citation type="submission" date="2017-01" db="EMBL/GenBank/DDBJ databases">
        <title>Genome Sequencing of a Marine Spirillum, Oceanospirillum multiglobuliferum ATCC 33336, from Japan.</title>
        <authorList>
            <person name="Carney J.G."/>
            <person name="Trachtenberg A.M."/>
            <person name="Rheaume B.A."/>
            <person name="Linnane J.D."/>
            <person name="Pitts N.L."/>
            <person name="Mykles D.L."/>
            <person name="Maclea K.S."/>
        </authorList>
    </citation>
    <scope>NUCLEOTIDE SEQUENCE [LARGE SCALE GENOMIC DNA]</scope>
    <source>
        <strain evidence="2 3">ATCC 33336</strain>
    </source>
</reference>
<dbReference type="Pfam" id="PF05134">
    <property type="entry name" value="T2SSL"/>
    <property type="match status" value="1"/>
</dbReference>
<dbReference type="InterPro" id="IPR043129">
    <property type="entry name" value="ATPase_NBD"/>
</dbReference>
<dbReference type="InterPro" id="IPR024230">
    <property type="entry name" value="GspL_cyto_dom"/>
</dbReference>
<dbReference type="OrthoDB" id="6195949at2"/>
<comment type="caution">
    <text evidence="2">The sequence shown here is derived from an EMBL/GenBank/DDBJ whole genome shotgun (WGS) entry which is preliminary data.</text>
</comment>
<organism evidence="2 3">
    <name type="scientific">Oceanospirillum multiglobuliferum</name>
    <dbReference type="NCBI Taxonomy" id="64969"/>
    <lineage>
        <taxon>Bacteria</taxon>
        <taxon>Pseudomonadati</taxon>
        <taxon>Pseudomonadota</taxon>
        <taxon>Gammaproteobacteria</taxon>
        <taxon>Oceanospirillales</taxon>
        <taxon>Oceanospirillaceae</taxon>
        <taxon>Oceanospirillum</taxon>
    </lineage>
</organism>
<dbReference type="SUPFAM" id="SSF53067">
    <property type="entry name" value="Actin-like ATPase domain"/>
    <property type="match status" value="1"/>
</dbReference>
<evidence type="ECO:0000259" key="1">
    <source>
        <dbReference type="Pfam" id="PF05134"/>
    </source>
</evidence>
<dbReference type="STRING" id="64969.SAMN02745127_02917"/>
<protein>
    <recommendedName>
        <fullName evidence="1">GspL cytoplasmic actin-ATPase-like domain-containing protein</fullName>
    </recommendedName>
</protein>
<gene>
    <name evidence="2" type="ORF">BTE48_11165</name>
</gene>
<dbReference type="RefSeq" id="WP_078746432.1">
    <property type="nucleotide sequence ID" value="NZ_FUXG01000028.1"/>
</dbReference>
<accession>A0A1T4SBI6</accession>
<proteinExistence type="predicted"/>
<sequence>MTPSIIVRFDFNVAQPVFWQALTFETDSHHYQADLAGFHDWLQAQKDQWNLYLLLPNEQFSFHHLEVPAAVKRSAQQLAPVLMEEQLAEDIDRVQLQYVANNTEDQTHPEVNIAACNKQWFEQLVACFKTDKTRLKACLPESICPELPVIRTTSDRLLAELPTLPRHAQLPIPAKFQLAQPDTQQFLNALKQSPWNLVSPETSGSNPLHFLLLMVLVSAGLYLLNLG</sequence>
<evidence type="ECO:0000313" key="2">
    <source>
        <dbReference type="EMBL" id="OPX55030.1"/>
    </source>
</evidence>